<keyword evidence="4 7" id="KW-0547">Nucleotide-binding</keyword>
<feature type="binding site" evidence="7">
    <location>
        <position position="44"/>
    </location>
    <ligand>
        <name>ATP</name>
        <dbReference type="ChEBI" id="CHEBI:30616"/>
    </ligand>
</feature>
<evidence type="ECO:0000256" key="2">
    <source>
        <dbReference type="ARBA" id="ARBA00022527"/>
    </source>
</evidence>
<sequence length="568" mass="60222">MTDGARSGDLVAGRYRLLEPLGSGGMGRVWKAHDQRLDTHVAVKELWLHLGMPPEERADRLRRAEFEALSAVKLRDHPHVVTVHDVVVEDERPWIVMQLVDGGTLHERLAKGPLSTAAGRRLAAALLDALDGAHQQGIVHRDVKPANVMVTKDRQILLTDFGIAAPEAGPSLTTTGAVIGSAPYLAPERAQGRKARPASDLFSLGVTLFEALEGVSPFERDSPAASLHAVAYDEAPPMRRAGILEPLVTELLDKDPDTRATVARARELLPSKRAANGKETTGPPPGGGGGQQPPKKTRKQTSVHSPPKTTRLSAVVKVRNEGTVPVDVLISGRDLGEVRPGTTGTFKAEPGVRTVQVRSRGIKTDPWALRLKDGGTVLLRAREDGKRPQLGHANGSAQAPKGKANAQAKPKPKPNAKPNAKPSPQPKPKPKQQAAKAAPAKSGASSGNDAAVGWGIVVAALVLGLVLYGENASFSGWVSHFLNGSVTKAESGDCVYFDDYQEGEGDDVKYTREWVEVPCWSAAAQYEVNNVVSAASRIGSTTGTAPRSPCLGMREIAAGGLTLCATPK</sequence>
<dbReference type="Pfam" id="PF00069">
    <property type="entry name" value="Pkinase"/>
    <property type="match status" value="1"/>
</dbReference>
<dbReference type="Gene3D" id="1.10.510.10">
    <property type="entry name" value="Transferase(Phosphotransferase) domain 1"/>
    <property type="match status" value="1"/>
</dbReference>
<dbReference type="InterPro" id="IPR011009">
    <property type="entry name" value="Kinase-like_dom_sf"/>
</dbReference>
<dbReference type="SMART" id="SM00220">
    <property type="entry name" value="S_TKc"/>
    <property type="match status" value="1"/>
</dbReference>
<evidence type="ECO:0000256" key="3">
    <source>
        <dbReference type="ARBA" id="ARBA00022679"/>
    </source>
</evidence>
<dbReference type="InterPro" id="IPR017441">
    <property type="entry name" value="Protein_kinase_ATP_BS"/>
</dbReference>
<proteinExistence type="predicted"/>
<feature type="compositionally biased region" description="Low complexity" evidence="8">
    <location>
        <begin position="431"/>
        <end position="447"/>
    </location>
</feature>
<name>A0ABN2WFT7_9ACTN</name>
<feature type="domain" description="Protein kinase" evidence="9">
    <location>
        <begin position="15"/>
        <end position="269"/>
    </location>
</feature>
<keyword evidence="11" id="KW-1185">Reference proteome</keyword>
<evidence type="ECO:0000313" key="11">
    <source>
        <dbReference type="Proteomes" id="UP001500016"/>
    </source>
</evidence>
<evidence type="ECO:0000256" key="5">
    <source>
        <dbReference type="ARBA" id="ARBA00022777"/>
    </source>
</evidence>
<evidence type="ECO:0000313" key="10">
    <source>
        <dbReference type="EMBL" id="GAA2091393.1"/>
    </source>
</evidence>
<dbReference type="InterPro" id="IPR000719">
    <property type="entry name" value="Prot_kinase_dom"/>
</dbReference>
<feature type="compositionally biased region" description="Low complexity" evidence="8">
    <location>
        <begin position="397"/>
        <end position="409"/>
    </location>
</feature>
<keyword evidence="2" id="KW-0723">Serine/threonine-protein kinase</keyword>
<gene>
    <name evidence="10" type="ORF">GCM10009801_57310</name>
</gene>
<feature type="region of interest" description="Disordered" evidence="8">
    <location>
        <begin position="266"/>
        <end position="313"/>
    </location>
</feature>
<dbReference type="Gene3D" id="3.30.200.20">
    <property type="entry name" value="Phosphorylase Kinase, domain 1"/>
    <property type="match status" value="1"/>
</dbReference>
<evidence type="ECO:0000256" key="7">
    <source>
        <dbReference type="PROSITE-ProRule" id="PRU10141"/>
    </source>
</evidence>
<dbReference type="PROSITE" id="PS00108">
    <property type="entry name" value="PROTEIN_KINASE_ST"/>
    <property type="match status" value="1"/>
</dbReference>
<evidence type="ECO:0000259" key="9">
    <source>
        <dbReference type="PROSITE" id="PS50011"/>
    </source>
</evidence>
<keyword evidence="3" id="KW-0808">Transferase</keyword>
<dbReference type="EMBL" id="BAAAPE010000013">
    <property type="protein sequence ID" value="GAA2091393.1"/>
    <property type="molecule type" value="Genomic_DNA"/>
</dbReference>
<protein>
    <recommendedName>
        <fullName evidence="1">non-specific serine/threonine protein kinase</fullName>
        <ecNumber evidence="1">2.7.11.1</ecNumber>
    </recommendedName>
</protein>
<dbReference type="EC" id="2.7.11.1" evidence="1"/>
<dbReference type="PROSITE" id="PS50011">
    <property type="entry name" value="PROTEIN_KINASE_DOM"/>
    <property type="match status" value="1"/>
</dbReference>
<evidence type="ECO:0000256" key="6">
    <source>
        <dbReference type="ARBA" id="ARBA00022840"/>
    </source>
</evidence>
<accession>A0ABN2WFT7</accession>
<keyword evidence="6 7" id="KW-0067">ATP-binding</keyword>
<feature type="region of interest" description="Disordered" evidence="8">
    <location>
        <begin position="382"/>
        <end position="447"/>
    </location>
</feature>
<dbReference type="Proteomes" id="UP001500016">
    <property type="component" value="Unassembled WGS sequence"/>
</dbReference>
<evidence type="ECO:0000256" key="4">
    <source>
        <dbReference type="ARBA" id="ARBA00022741"/>
    </source>
</evidence>
<evidence type="ECO:0000256" key="1">
    <source>
        <dbReference type="ARBA" id="ARBA00012513"/>
    </source>
</evidence>
<comment type="caution">
    <text evidence="10">The sequence shown here is derived from an EMBL/GenBank/DDBJ whole genome shotgun (WGS) entry which is preliminary data.</text>
</comment>
<dbReference type="PANTHER" id="PTHR43289:SF6">
    <property type="entry name" value="SERINE_THREONINE-PROTEIN KINASE NEKL-3"/>
    <property type="match status" value="1"/>
</dbReference>
<dbReference type="SUPFAM" id="SSF56112">
    <property type="entry name" value="Protein kinase-like (PK-like)"/>
    <property type="match status" value="1"/>
</dbReference>
<organism evidence="10 11">
    <name type="scientific">Streptomyces albiaxialis</name>
    <dbReference type="NCBI Taxonomy" id="329523"/>
    <lineage>
        <taxon>Bacteria</taxon>
        <taxon>Bacillati</taxon>
        <taxon>Actinomycetota</taxon>
        <taxon>Actinomycetes</taxon>
        <taxon>Kitasatosporales</taxon>
        <taxon>Streptomycetaceae</taxon>
        <taxon>Streptomyces</taxon>
    </lineage>
</organism>
<evidence type="ECO:0000256" key="8">
    <source>
        <dbReference type="SAM" id="MobiDB-lite"/>
    </source>
</evidence>
<dbReference type="InterPro" id="IPR008271">
    <property type="entry name" value="Ser/Thr_kinase_AS"/>
</dbReference>
<dbReference type="CDD" id="cd14014">
    <property type="entry name" value="STKc_PknB_like"/>
    <property type="match status" value="1"/>
</dbReference>
<dbReference type="RefSeq" id="WP_344532183.1">
    <property type="nucleotide sequence ID" value="NZ_BAAAPE010000013.1"/>
</dbReference>
<dbReference type="PROSITE" id="PS00107">
    <property type="entry name" value="PROTEIN_KINASE_ATP"/>
    <property type="match status" value="1"/>
</dbReference>
<feature type="compositionally biased region" description="Polar residues" evidence="8">
    <location>
        <begin position="302"/>
        <end position="312"/>
    </location>
</feature>
<keyword evidence="5" id="KW-0418">Kinase</keyword>
<dbReference type="PANTHER" id="PTHR43289">
    <property type="entry name" value="MITOGEN-ACTIVATED PROTEIN KINASE KINASE KINASE 20-RELATED"/>
    <property type="match status" value="1"/>
</dbReference>
<reference evidence="10 11" key="1">
    <citation type="journal article" date="2019" name="Int. J. Syst. Evol. Microbiol.">
        <title>The Global Catalogue of Microorganisms (GCM) 10K type strain sequencing project: providing services to taxonomists for standard genome sequencing and annotation.</title>
        <authorList>
            <consortium name="The Broad Institute Genomics Platform"/>
            <consortium name="The Broad Institute Genome Sequencing Center for Infectious Disease"/>
            <person name="Wu L."/>
            <person name="Ma J."/>
        </authorList>
    </citation>
    <scope>NUCLEOTIDE SEQUENCE [LARGE SCALE GENOMIC DNA]</scope>
    <source>
        <strain evidence="10 11">JCM 15478</strain>
    </source>
</reference>